<name>A0A1H1C2W2_9ACTN</name>
<accession>A0A1H1C2W2</accession>
<evidence type="ECO:0000313" key="2">
    <source>
        <dbReference type="EMBL" id="SDQ58491.1"/>
    </source>
</evidence>
<dbReference type="Proteomes" id="UP000183053">
    <property type="component" value="Unassembled WGS sequence"/>
</dbReference>
<dbReference type="AlphaFoldDB" id="A0A1H1C2W2"/>
<proteinExistence type="predicted"/>
<gene>
    <name evidence="2" type="ORF">SAMN04489765_0988</name>
</gene>
<keyword evidence="1" id="KW-0732">Signal</keyword>
<evidence type="ECO:0000313" key="3">
    <source>
        <dbReference type="Proteomes" id="UP000183053"/>
    </source>
</evidence>
<dbReference type="EMBL" id="FNLF01000002">
    <property type="protein sequence ID" value="SDQ58491.1"/>
    <property type="molecule type" value="Genomic_DNA"/>
</dbReference>
<feature type="signal peptide" evidence="1">
    <location>
        <begin position="1"/>
        <end position="23"/>
    </location>
</feature>
<dbReference type="OrthoDB" id="4774924at2"/>
<dbReference type="STRING" id="47312.SAMN04489765_0988"/>
<keyword evidence="3" id="KW-1185">Reference proteome</keyword>
<feature type="chain" id="PRO_5010179627" evidence="1">
    <location>
        <begin position="24"/>
        <end position="169"/>
    </location>
</feature>
<dbReference type="RefSeq" id="WP_068566960.1">
    <property type="nucleotide sequence ID" value="NZ_FNLF01000002.1"/>
</dbReference>
<evidence type="ECO:0000256" key="1">
    <source>
        <dbReference type="SAM" id="SignalP"/>
    </source>
</evidence>
<reference evidence="3" key="1">
    <citation type="submission" date="2016-10" db="EMBL/GenBank/DDBJ databases">
        <authorList>
            <person name="Varghese N."/>
            <person name="Submissions S."/>
        </authorList>
    </citation>
    <scope>NUCLEOTIDE SEQUENCE [LARGE SCALE GENOMIC DNA]</scope>
    <source>
        <strain evidence="3">DSM 44142</strain>
    </source>
</reference>
<organism evidence="2 3">
    <name type="scientific">Tsukamurella pulmonis</name>
    <dbReference type="NCBI Taxonomy" id="47312"/>
    <lineage>
        <taxon>Bacteria</taxon>
        <taxon>Bacillati</taxon>
        <taxon>Actinomycetota</taxon>
        <taxon>Actinomycetes</taxon>
        <taxon>Mycobacteriales</taxon>
        <taxon>Tsukamurellaceae</taxon>
        <taxon>Tsukamurella</taxon>
    </lineage>
</organism>
<sequence length="169" mass="17400">MKKIVFGAVCAAVLVPFAAPAQAAPDGAGGPAGPTVTYSYVGPATAPQYHQEYVIEVRDGVATAKVGGYGTVDGTAKPAKTQTERLDNPAQRALVQTAPSIPASATGTPCPGAATYRLTYRNPGSEPKRTVAYTCASGDRGDFAALARYIDPVAKQLDVLPRLTFTVTG</sequence>
<protein>
    <submittedName>
        <fullName evidence="2">Uncharacterized protein</fullName>
    </submittedName>
</protein>